<evidence type="ECO:0000313" key="2">
    <source>
        <dbReference type="EMBL" id="GAB1225957.1"/>
    </source>
</evidence>
<dbReference type="PANTHER" id="PTHR12233">
    <property type="entry name" value="VACUOLAR PROTEIN SORTING 26 RELATED"/>
    <property type="match status" value="1"/>
</dbReference>
<evidence type="ECO:0008006" key="4">
    <source>
        <dbReference type="Google" id="ProtNLM"/>
    </source>
</evidence>
<name>A0ABQ0DSX5_9EUKA</name>
<dbReference type="Pfam" id="PF03643">
    <property type="entry name" value="Vps26"/>
    <property type="match status" value="1"/>
</dbReference>
<accession>A0ABQ0DSX5</accession>
<dbReference type="InterPro" id="IPR028934">
    <property type="entry name" value="Vps26-related"/>
</dbReference>
<keyword evidence="3" id="KW-1185">Reference proteome</keyword>
<dbReference type="Gene3D" id="2.60.40.640">
    <property type="match status" value="2"/>
</dbReference>
<reference evidence="2 3" key="1">
    <citation type="journal article" date="2019" name="PLoS Negl. Trop. Dis.">
        <title>Whole genome sequencing of Entamoeba nuttalli reveals mammalian host-related molecular signatures and a novel octapeptide-repeat surface protein.</title>
        <authorList>
            <person name="Tanaka M."/>
            <person name="Makiuchi T."/>
            <person name="Komiyama T."/>
            <person name="Shiina T."/>
            <person name="Osaki K."/>
            <person name="Tachibana H."/>
        </authorList>
    </citation>
    <scope>NUCLEOTIDE SEQUENCE [LARGE SCALE GENOMIC DNA]</scope>
    <source>
        <strain evidence="2 3">P19-061405</strain>
    </source>
</reference>
<organism evidence="2 3">
    <name type="scientific">Entamoeba nuttalli</name>
    <dbReference type="NCBI Taxonomy" id="412467"/>
    <lineage>
        <taxon>Eukaryota</taxon>
        <taxon>Amoebozoa</taxon>
        <taxon>Evosea</taxon>
        <taxon>Archamoebae</taxon>
        <taxon>Mastigamoebida</taxon>
        <taxon>Entamoebidae</taxon>
        <taxon>Entamoeba</taxon>
    </lineage>
</organism>
<evidence type="ECO:0000256" key="1">
    <source>
        <dbReference type="ARBA" id="ARBA00009100"/>
    </source>
</evidence>
<evidence type="ECO:0000313" key="3">
    <source>
        <dbReference type="Proteomes" id="UP001628156"/>
    </source>
</evidence>
<protein>
    <recommendedName>
        <fullName evidence="4">Vacuolar sorting protein 26</fullName>
    </recommendedName>
</protein>
<comment type="caution">
    <text evidence="2">The sequence shown here is derived from an EMBL/GenBank/DDBJ whole genome shotgun (WGS) entry which is preliminary data.</text>
</comment>
<dbReference type="EMBL" id="BAAFRS010000267">
    <property type="protein sequence ID" value="GAB1225957.1"/>
    <property type="molecule type" value="Genomic_DNA"/>
</dbReference>
<comment type="similarity">
    <text evidence="1">Belongs to the VPS26 family.</text>
</comment>
<dbReference type="Proteomes" id="UP001628156">
    <property type="component" value="Unassembled WGS sequence"/>
</dbReference>
<sequence>MRNNIKTSLLVYSRGDDLKGKVLITLRDPSKQIQHQGIVISLVGLIKISPLNKTYQFYEENIEPSRGGIIFQEKTLIPFIFEQPFKNYETFIGDSIKLQYFLRIQINTKYPPRPYFEKEIYVSLPIEKIPLSPSINCEVRVDRIIQCSLHLRKSNYKTVGDLILGDIILRNIKIVLSGIEIHLVRKECWNGNTEKSVSIVKRFEVMDGAPIKGEKIPIRIPLRGVPLTPSYNNIGGLFSTEYFISVVIIDSDGRRFFSETLIKLYKTDDDTVIKAGMQPPTMNFNLDHLTQVVQPIIPKFEEVNCNLISQ</sequence>
<dbReference type="InterPro" id="IPR014752">
    <property type="entry name" value="Arrestin-like_C"/>
</dbReference>
<proteinExistence type="inferred from homology"/>
<gene>
    <name evidence="2" type="ORF">ENUP19_0267G0002</name>
</gene>